<evidence type="ECO:0000256" key="5">
    <source>
        <dbReference type="ARBA" id="ARBA00022801"/>
    </source>
</evidence>
<dbReference type="Proteomes" id="UP000238350">
    <property type="component" value="Unassembled WGS sequence"/>
</dbReference>
<dbReference type="EMBL" id="NDIQ01000021">
    <property type="protein sequence ID" value="PRT54493.1"/>
    <property type="molecule type" value="Genomic_DNA"/>
</dbReference>
<dbReference type="PROSITE" id="PS00131">
    <property type="entry name" value="CARBOXYPEPT_SER_SER"/>
    <property type="match status" value="1"/>
</dbReference>
<dbReference type="GO" id="GO:0006508">
    <property type="term" value="P:proteolysis"/>
    <property type="evidence" value="ECO:0007669"/>
    <property type="project" value="UniProtKB-KW"/>
</dbReference>
<evidence type="ECO:0000256" key="6">
    <source>
        <dbReference type="ARBA" id="ARBA00023180"/>
    </source>
</evidence>
<dbReference type="SUPFAM" id="SSF53474">
    <property type="entry name" value="alpha/beta-Hydrolases"/>
    <property type="match status" value="1"/>
</dbReference>
<dbReference type="STRING" id="45607.A0A2T0FHL6"/>
<name>A0A2T0FHL6_9ASCO</name>
<dbReference type="InterPro" id="IPR001563">
    <property type="entry name" value="Peptidase_S10"/>
</dbReference>
<dbReference type="OrthoDB" id="443318at2759"/>
<evidence type="ECO:0000256" key="1">
    <source>
        <dbReference type="ARBA" id="ARBA00009431"/>
    </source>
</evidence>
<dbReference type="InterPro" id="IPR029058">
    <property type="entry name" value="AB_hydrolase_fold"/>
</dbReference>
<reference evidence="8 9" key="1">
    <citation type="submission" date="2017-04" db="EMBL/GenBank/DDBJ databases">
        <title>Genome sequencing of [Candida] sorbophila.</title>
        <authorList>
            <person name="Ahn J.O."/>
        </authorList>
    </citation>
    <scope>NUCLEOTIDE SEQUENCE [LARGE SCALE GENOMIC DNA]</scope>
    <source>
        <strain evidence="8 9">DS02</strain>
    </source>
</reference>
<keyword evidence="9" id="KW-1185">Reference proteome</keyword>
<proteinExistence type="inferred from homology"/>
<comment type="caution">
    <text evidence="8">The sequence shown here is derived from an EMBL/GenBank/DDBJ whole genome shotgun (WGS) entry which is preliminary data.</text>
</comment>
<dbReference type="Gene3D" id="1.10.287.410">
    <property type="match status" value="1"/>
</dbReference>
<gene>
    <name evidence="8" type="ORF">B9G98_02113</name>
</gene>
<dbReference type="PROSITE" id="PS00560">
    <property type="entry name" value="CARBOXYPEPT_SER_HIS"/>
    <property type="match status" value="1"/>
</dbReference>
<comment type="similarity">
    <text evidence="1 7">Belongs to the peptidase S10 family.</text>
</comment>
<keyword evidence="6" id="KW-0325">Glycoprotein</keyword>
<dbReference type="Pfam" id="PF00450">
    <property type="entry name" value="Peptidase_S10"/>
    <property type="match status" value="1"/>
</dbReference>
<evidence type="ECO:0000256" key="4">
    <source>
        <dbReference type="ARBA" id="ARBA00022729"/>
    </source>
</evidence>
<sequence>MLWYSLLAAGAFAQLNLPSLEQAESAAQWILHNALPHHSGYELASTMLNEESGNQDVRDALDELWTNNPDRFKLLLDPYAGPGGKPAKANRRTNWDLHIQNENFPNHQVRVKNPKSLGIDIVKQLAGYLDVLDEDKHFFFWLFESRNDPANDPVVLWLNGGPGCSSSTGQFFELGPSAIQEDLSLKYNPHSWNNNATVIFLDQPVNVGYSYSSQRVSTSMAAGEDIYAFLSIFFESFPEYNNRDFHISGESYAGHYIPAIGKAIVEHPERNFNLTSLLIGNGITDTLNQVEASIAMQCGEGGFPAFQSEETCEQMYRELPRCQVLMQNCYDTRSRLVCLAATSYCGRPSTKFSETGRNPYDVRDVCYDSCYPQTGWIEQYLNQEAVKDAVGAEPIKFVGCDPQVGSEFFFQADHSVNFAPVVAEILAADIPILIYAGDKDWICNWLGNRDWTNRLEWPHHEEFADAKVQPWFVDGKESGTTKNADLLTFLRIYGAGHMVPFNQPRNAVAMLNHWISGHLRFDETEDK</sequence>
<dbReference type="PRINTS" id="PR00724">
    <property type="entry name" value="CRBOXYPTASEC"/>
</dbReference>
<dbReference type="InterPro" id="IPR018202">
    <property type="entry name" value="Ser_caboxypep_ser_AS"/>
</dbReference>
<keyword evidence="4" id="KW-0732">Signal</keyword>
<keyword evidence="5 7" id="KW-0378">Hydrolase</keyword>
<dbReference type="GO" id="GO:0004185">
    <property type="term" value="F:serine-type carboxypeptidase activity"/>
    <property type="evidence" value="ECO:0007669"/>
    <property type="project" value="UniProtKB-UniRule"/>
</dbReference>
<evidence type="ECO:0000256" key="2">
    <source>
        <dbReference type="ARBA" id="ARBA00022645"/>
    </source>
</evidence>
<dbReference type="Gene3D" id="3.40.50.1820">
    <property type="entry name" value="alpha/beta hydrolase"/>
    <property type="match status" value="1"/>
</dbReference>
<accession>A0A2T0FHL6</accession>
<keyword evidence="3 7" id="KW-0645">Protease</keyword>
<evidence type="ECO:0000256" key="7">
    <source>
        <dbReference type="RuleBase" id="RU361156"/>
    </source>
</evidence>
<dbReference type="InterPro" id="IPR033124">
    <property type="entry name" value="Ser_caboxypep_his_AS"/>
</dbReference>
<dbReference type="PANTHER" id="PTHR11802">
    <property type="entry name" value="SERINE PROTEASE FAMILY S10 SERINE CARBOXYPEPTIDASE"/>
    <property type="match status" value="1"/>
</dbReference>
<dbReference type="PANTHER" id="PTHR11802:SF113">
    <property type="entry name" value="SERINE CARBOXYPEPTIDASE CTSA-4.1"/>
    <property type="match status" value="1"/>
</dbReference>
<evidence type="ECO:0000313" key="9">
    <source>
        <dbReference type="Proteomes" id="UP000238350"/>
    </source>
</evidence>
<dbReference type="EC" id="3.4.16.-" evidence="7"/>
<dbReference type="GO" id="GO:0000324">
    <property type="term" value="C:fungal-type vacuole"/>
    <property type="evidence" value="ECO:0007669"/>
    <property type="project" value="TreeGrafter"/>
</dbReference>
<organism evidence="8 9">
    <name type="scientific">Wickerhamiella sorbophila</name>
    <dbReference type="NCBI Taxonomy" id="45607"/>
    <lineage>
        <taxon>Eukaryota</taxon>
        <taxon>Fungi</taxon>
        <taxon>Dikarya</taxon>
        <taxon>Ascomycota</taxon>
        <taxon>Saccharomycotina</taxon>
        <taxon>Dipodascomycetes</taxon>
        <taxon>Dipodascales</taxon>
        <taxon>Trichomonascaceae</taxon>
        <taxon>Wickerhamiella</taxon>
    </lineage>
</organism>
<dbReference type="AlphaFoldDB" id="A0A2T0FHL6"/>
<dbReference type="RefSeq" id="XP_024664438.1">
    <property type="nucleotide sequence ID" value="XM_024808670.1"/>
</dbReference>
<keyword evidence="2 7" id="KW-0121">Carboxypeptidase</keyword>
<evidence type="ECO:0000313" key="8">
    <source>
        <dbReference type="EMBL" id="PRT54493.1"/>
    </source>
</evidence>
<dbReference type="GeneID" id="36515861"/>
<evidence type="ECO:0000256" key="3">
    <source>
        <dbReference type="ARBA" id="ARBA00022670"/>
    </source>
</evidence>
<protein>
    <recommendedName>
        <fullName evidence="7">Carboxypeptidase</fullName>
        <ecNumber evidence="7">3.4.16.-</ecNumber>
    </recommendedName>
</protein>